<dbReference type="CDD" id="cd11332">
    <property type="entry name" value="AmyAc_OligoGlu_TS"/>
    <property type="match status" value="1"/>
</dbReference>
<dbReference type="SMART" id="SM00642">
    <property type="entry name" value="Aamy"/>
    <property type="match status" value="1"/>
</dbReference>
<dbReference type="Gene3D" id="3.90.400.10">
    <property type="entry name" value="Oligo-1,6-glucosidase, Domain 2"/>
    <property type="match status" value="1"/>
</dbReference>
<dbReference type="EMBL" id="JADOTZ010000001">
    <property type="protein sequence ID" value="MBG6084904.1"/>
    <property type="molecule type" value="Genomic_DNA"/>
</dbReference>
<evidence type="ECO:0000313" key="5">
    <source>
        <dbReference type="Proteomes" id="UP000625033"/>
    </source>
</evidence>
<keyword evidence="2" id="KW-0325">Glycoprotein</keyword>
<comment type="similarity">
    <text evidence="1">Belongs to the glycosyl hydrolase 13 family.</text>
</comment>
<protein>
    <submittedName>
        <fullName evidence="4">Alpha-glucosidase</fullName>
        <ecNumber evidence="4">3.2.1.20</ecNumber>
    </submittedName>
</protein>
<dbReference type="EC" id="3.2.1.20" evidence="4"/>
<dbReference type="FunFam" id="3.90.400.10:FF:000001">
    <property type="entry name" value="Maltase A3, isoform A"/>
    <property type="match status" value="1"/>
</dbReference>
<evidence type="ECO:0000259" key="3">
    <source>
        <dbReference type="SMART" id="SM00642"/>
    </source>
</evidence>
<dbReference type="Pfam" id="PF00128">
    <property type="entry name" value="Alpha-amylase"/>
    <property type="match status" value="1"/>
</dbReference>
<evidence type="ECO:0000313" key="4">
    <source>
        <dbReference type="EMBL" id="MBG6084904.1"/>
    </source>
</evidence>
<evidence type="ECO:0000256" key="1">
    <source>
        <dbReference type="ARBA" id="ARBA00008061"/>
    </source>
</evidence>
<name>A0A931GLY8_9MICC</name>
<organism evidence="4 5">
    <name type="scientific">Zhihengliuella flava</name>
    <dbReference type="NCBI Taxonomy" id="1285193"/>
    <lineage>
        <taxon>Bacteria</taxon>
        <taxon>Bacillati</taxon>
        <taxon>Actinomycetota</taxon>
        <taxon>Actinomycetes</taxon>
        <taxon>Micrococcales</taxon>
        <taxon>Micrococcaceae</taxon>
        <taxon>Zhihengliuella</taxon>
    </lineage>
</organism>
<dbReference type="GO" id="GO:0009313">
    <property type="term" value="P:oligosaccharide catabolic process"/>
    <property type="evidence" value="ECO:0007669"/>
    <property type="project" value="TreeGrafter"/>
</dbReference>
<sequence length="590" mass="64317">MTSEPTTGAAEATTDATAWWADAVIYQVYPRSFADGNGDGMGDLVGVTERLNYLADLGVDAVWLSPFYTSPQADAGYDVADYRDVDPRFGTLADFDEMLREAHDLGLKIIVDLVPNHTSDEHAWFQEALDAAEGSAARDRYIFRDGRGEGGAEPPNNWQSIFGGPAWTRLTNDDGTPGQWYLHLFDTKQPDLNWENPEVRAEMEDVLRFWLDRGVDGFRVDVAHGMVKAEGLPDWSAKVAMVAGNENEEVTGGAAEEGAAEGNMAPSGENTPPYFDQEGVHEIYRAWHRVLAEYDGDRMMVAEAWVEPMSRIFRYVRSDEMHQAFNFGFLLAGWDAARIHANVSETLTEAAAVNAPATWVLSNHDTVRHSTRYGLADPTSFPKGIAAEDEQPDEELGLARGRAAALIMLGLPGSAYVYQGDELGLPEHTTLDASVRQDPSFFRTEGAERGRDGCRVPLPWEADAASYGFSGDSPDAEPWLPQPESFEQYAADQQVNVAGSTYELYRQALSLRSQLSVGSGALEWTELNQPDAGILAYRNGKVQLVANLSGEAYSLPEGAGVLLVSDESALTNDGGGTETLAPNAAVWLTA</sequence>
<dbReference type="RefSeq" id="WP_196836148.1">
    <property type="nucleotide sequence ID" value="NZ_JADOTZ010000001.1"/>
</dbReference>
<reference evidence="4" key="1">
    <citation type="submission" date="2020-11" db="EMBL/GenBank/DDBJ databases">
        <title>Sequencing the genomes of 1000 actinobacteria strains.</title>
        <authorList>
            <person name="Klenk H.-P."/>
        </authorList>
    </citation>
    <scope>NUCLEOTIDE SEQUENCE</scope>
    <source>
        <strain evidence="4">DSM 26152</strain>
    </source>
</reference>
<keyword evidence="4" id="KW-0378">Hydrolase</keyword>
<dbReference type="GO" id="GO:0004556">
    <property type="term" value="F:alpha-amylase activity"/>
    <property type="evidence" value="ECO:0007669"/>
    <property type="project" value="TreeGrafter"/>
</dbReference>
<keyword evidence="4" id="KW-0326">Glycosidase</keyword>
<evidence type="ECO:0000256" key="2">
    <source>
        <dbReference type="ARBA" id="ARBA00023180"/>
    </source>
</evidence>
<dbReference type="InterPro" id="IPR006047">
    <property type="entry name" value="GH13_cat_dom"/>
</dbReference>
<dbReference type="AlphaFoldDB" id="A0A931GLY8"/>
<feature type="domain" description="Glycosyl hydrolase family 13 catalytic" evidence="3">
    <location>
        <begin position="27"/>
        <end position="455"/>
    </location>
</feature>
<dbReference type="PANTHER" id="PTHR10357">
    <property type="entry name" value="ALPHA-AMYLASE FAMILY MEMBER"/>
    <property type="match status" value="1"/>
</dbReference>
<dbReference type="Gene3D" id="3.20.20.80">
    <property type="entry name" value="Glycosidases"/>
    <property type="match status" value="1"/>
</dbReference>
<dbReference type="GO" id="GO:0004558">
    <property type="term" value="F:alpha-1,4-glucosidase activity"/>
    <property type="evidence" value="ECO:0007669"/>
    <property type="project" value="UniProtKB-EC"/>
</dbReference>
<dbReference type="PANTHER" id="PTHR10357:SF179">
    <property type="entry name" value="NEUTRAL AND BASIC AMINO ACID TRANSPORT PROTEIN RBAT"/>
    <property type="match status" value="1"/>
</dbReference>
<proteinExistence type="inferred from homology"/>
<keyword evidence="5" id="KW-1185">Reference proteome</keyword>
<dbReference type="InterPro" id="IPR017853">
    <property type="entry name" value="GH"/>
</dbReference>
<dbReference type="Proteomes" id="UP000625033">
    <property type="component" value="Unassembled WGS sequence"/>
</dbReference>
<comment type="caution">
    <text evidence="4">The sequence shown here is derived from an EMBL/GenBank/DDBJ whole genome shotgun (WGS) entry which is preliminary data.</text>
</comment>
<dbReference type="SUPFAM" id="SSF51445">
    <property type="entry name" value="(Trans)glycosidases"/>
    <property type="match status" value="1"/>
</dbReference>
<accession>A0A931GLY8</accession>
<dbReference type="InterPro" id="IPR045857">
    <property type="entry name" value="O16G_dom_2"/>
</dbReference>
<gene>
    <name evidence="4" type="ORF">IW252_001671</name>
</gene>